<evidence type="ECO:0008006" key="3">
    <source>
        <dbReference type="Google" id="ProtNLM"/>
    </source>
</evidence>
<evidence type="ECO:0000313" key="1">
    <source>
        <dbReference type="EMBL" id="RAK62733.1"/>
    </source>
</evidence>
<keyword evidence="2" id="KW-1185">Reference proteome</keyword>
<dbReference type="OrthoDB" id="869432at2"/>
<gene>
    <name evidence="1" type="ORF">DLM85_22970</name>
</gene>
<protein>
    <recommendedName>
        <fullName evidence="3">SGNH/GDSL hydrolase family protein</fullName>
    </recommendedName>
</protein>
<sequence length="328" mass="36861">MKRFALFFALFAGLLLLIDRGGAHLLDHVYARTYVGQKGGILNHYFARPAPPALVLMGNSRASLDVNPDSLPVEAFSLAHPGTSQIFQSGLLSLLAERGRLPQTILLHIDLDEYIRPSFPADIRNLRHYYGQAPLVTQYSQELSRWEPLKHGLALYRHNGRLFGLAKNHYLQRQGAAPSQGFDPYPPTAQDSINTLYSTRYLAAEQYRLNRGHLRYLHDFVTLCRQQQVRLICFTTPYYRVPPHVRESAGVVDSLLRRAGVPYLNYAATAAPPALTAMRYWRDATHLNSRGIPHYSQLLARELQPLLAAQVPEPAGGQPSAYLALAQR</sequence>
<accession>A0A328B6K5</accession>
<dbReference type="SUPFAM" id="SSF52266">
    <property type="entry name" value="SGNH hydrolase"/>
    <property type="match status" value="1"/>
</dbReference>
<proteinExistence type="predicted"/>
<name>A0A328B6K5_9BACT</name>
<dbReference type="RefSeq" id="WP_111480530.1">
    <property type="nucleotide sequence ID" value="NZ_QHKM01000012.1"/>
</dbReference>
<reference evidence="2" key="1">
    <citation type="submission" date="2018-05" db="EMBL/GenBank/DDBJ databases">
        <authorList>
            <person name="Nie L."/>
        </authorList>
    </citation>
    <scope>NUCLEOTIDE SEQUENCE [LARGE SCALE GENOMIC DNA]</scope>
    <source>
        <strain evidence="2">NL</strain>
    </source>
</reference>
<evidence type="ECO:0000313" key="2">
    <source>
        <dbReference type="Proteomes" id="UP000248553"/>
    </source>
</evidence>
<dbReference type="Proteomes" id="UP000248553">
    <property type="component" value="Unassembled WGS sequence"/>
</dbReference>
<organism evidence="1 2">
    <name type="scientific">Hymenobacter edaphi</name>
    <dbReference type="NCBI Taxonomy" id="2211146"/>
    <lineage>
        <taxon>Bacteria</taxon>
        <taxon>Pseudomonadati</taxon>
        <taxon>Bacteroidota</taxon>
        <taxon>Cytophagia</taxon>
        <taxon>Cytophagales</taxon>
        <taxon>Hymenobacteraceae</taxon>
        <taxon>Hymenobacter</taxon>
    </lineage>
</organism>
<dbReference type="EMBL" id="QHKM01000012">
    <property type="protein sequence ID" value="RAK62733.1"/>
    <property type="molecule type" value="Genomic_DNA"/>
</dbReference>
<comment type="caution">
    <text evidence="1">The sequence shown here is derived from an EMBL/GenBank/DDBJ whole genome shotgun (WGS) entry which is preliminary data.</text>
</comment>
<dbReference type="AlphaFoldDB" id="A0A328B6K5"/>